<evidence type="ECO:0000259" key="8">
    <source>
        <dbReference type="Pfam" id="PF23007"/>
    </source>
</evidence>
<feature type="domain" description="DNA polymerase III gamma subunit" evidence="7">
    <location>
        <begin position="622"/>
        <end position="684"/>
    </location>
</feature>
<dbReference type="InterPro" id="IPR045085">
    <property type="entry name" value="HLD_clamp_pol_III_gamma_tau"/>
</dbReference>
<dbReference type="OrthoDB" id="1906110at2759"/>
<evidence type="ECO:0000259" key="7">
    <source>
        <dbReference type="Pfam" id="PF12169"/>
    </source>
</evidence>
<evidence type="ECO:0000256" key="2">
    <source>
        <dbReference type="ARBA" id="ARBA00022723"/>
    </source>
</evidence>
<dbReference type="GO" id="GO:0003887">
    <property type="term" value="F:DNA-directed DNA polymerase activity"/>
    <property type="evidence" value="ECO:0007669"/>
    <property type="project" value="InterPro"/>
</dbReference>
<feature type="compositionally biased region" description="Basic residues" evidence="6">
    <location>
        <begin position="152"/>
        <end position="164"/>
    </location>
</feature>
<dbReference type="OMA" id="MARERRW"/>
<reference evidence="10" key="1">
    <citation type="journal article" date="2016" name="Nature">
        <title>The genome of the seagrass Zostera marina reveals angiosperm adaptation to the sea.</title>
        <authorList>
            <person name="Olsen J.L."/>
            <person name="Rouze P."/>
            <person name="Verhelst B."/>
            <person name="Lin Y.-C."/>
            <person name="Bayer T."/>
            <person name="Collen J."/>
            <person name="Dattolo E."/>
            <person name="De Paoli E."/>
            <person name="Dittami S."/>
            <person name="Maumus F."/>
            <person name="Michel G."/>
            <person name="Kersting A."/>
            <person name="Lauritano C."/>
            <person name="Lohaus R."/>
            <person name="Toepel M."/>
            <person name="Tonon T."/>
            <person name="Vanneste K."/>
            <person name="Amirebrahimi M."/>
            <person name="Brakel J."/>
            <person name="Bostroem C."/>
            <person name="Chovatia M."/>
            <person name="Grimwood J."/>
            <person name="Jenkins J.W."/>
            <person name="Jueterbock A."/>
            <person name="Mraz A."/>
            <person name="Stam W.T."/>
            <person name="Tice H."/>
            <person name="Bornberg-Bauer E."/>
            <person name="Green P.J."/>
            <person name="Pearson G.A."/>
            <person name="Procaccini G."/>
            <person name="Duarte C.M."/>
            <person name="Schmutz J."/>
            <person name="Reusch T.B.H."/>
            <person name="Van de Peer Y."/>
        </authorList>
    </citation>
    <scope>NUCLEOTIDE SEQUENCE [LARGE SCALE GENOMIC DNA]</scope>
    <source>
        <strain evidence="10">cv. Finnish</strain>
    </source>
</reference>
<keyword evidence="2" id="KW-0479">Metal-binding</keyword>
<feature type="region of interest" description="Disordered" evidence="6">
    <location>
        <begin position="150"/>
        <end position="170"/>
    </location>
</feature>
<dbReference type="InterPro" id="IPR050238">
    <property type="entry name" value="DNA_Rep/Repair_Clamp_Loader"/>
</dbReference>
<dbReference type="EMBL" id="LFYR01001200">
    <property type="protein sequence ID" value="KMZ63851.1"/>
    <property type="molecule type" value="Genomic_DNA"/>
</dbReference>
<evidence type="ECO:0000313" key="9">
    <source>
        <dbReference type="EMBL" id="KMZ63851.1"/>
    </source>
</evidence>
<feature type="domain" description="STICHEL DnaA-N-like alpha-beta" evidence="8">
    <location>
        <begin position="811"/>
        <end position="892"/>
    </location>
</feature>
<dbReference type="CDD" id="cd18137">
    <property type="entry name" value="HLD_clamp_pol_III_gamma_tau"/>
    <property type="match status" value="1"/>
</dbReference>
<dbReference type="GO" id="GO:0006281">
    <property type="term" value="P:DNA repair"/>
    <property type="evidence" value="ECO:0000318"/>
    <property type="project" value="GO_Central"/>
</dbReference>
<dbReference type="Pfam" id="PF23007">
    <property type="entry name" value="DnaA_N-like_STI"/>
    <property type="match status" value="1"/>
</dbReference>
<dbReference type="Gene3D" id="3.40.50.300">
    <property type="entry name" value="P-loop containing nucleotide triphosphate hydrolases"/>
    <property type="match status" value="1"/>
</dbReference>
<comment type="similarity">
    <text evidence="1">Belongs to the DnaX/STICHEL family.</text>
</comment>
<dbReference type="InterPro" id="IPR012763">
    <property type="entry name" value="DNA_pol_III_sug/sutau_N"/>
</dbReference>
<evidence type="ECO:0000256" key="3">
    <source>
        <dbReference type="ARBA" id="ARBA00022741"/>
    </source>
</evidence>
<dbReference type="GO" id="GO:0046872">
    <property type="term" value="F:metal ion binding"/>
    <property type="evidence" value="ECO:0007669"/>
    <property type="project" value="UniProtKB-KW"/>
</dbReference>
<dbReference type="GO" id="GO:0006261">
    <property type="term" value="P:DNA-templated DNA replication"/>
    <property type="evidence" value="ECO:0000318"/>
    <property type="project" value="GO_Central"/>
</dbReference>
<dbReference type="STRING" id="29655.A0A0K9P483"/>
<name>A0A0K9P483_ZOSMR</name>
<feature type="region of interest" description="Disordered" evidence="6">
    <location>
        <begin position="969"/>
        <end position="1008"/>
    </location>
</feature>
<dbReference type="SUPFAM" id="SSF52540">
    <property type="entry name" value="P-loop containing nucleoside triphosphate hydrolases"/>
    <property type="match status" value="1"/>
</dbReference>
<dbReference type="PANTHER" id="PTHR11669">
    <property type="entry name" value="REPLICATION FACTOR C / DNA POLYMERASE III GAMMA-TAU SUBUNIT"/>
    <property type="match status" value="1"/>
</dbReference>
<dbReference type="InterPro" id="IPR022754">
    <property type="entry name" value="DNA_pol_III_gamma-3"/>
</dbReference>
<sequence>MTKPILANYLTDNHSVAIADHLRNHVHLTNCIHLKNHMYRRHSPVPVETSLSRDILALQRSRSLRDPSTSPPSWLIPPLSSFYGRTCNDDGVLVGGRRSFGIEIQREKENSPFIMSNFSNNKHHSQGMVLNDEQFGTKINSTQSRLVYGKGTTRRRYRSKKRTTHGPNTPLMTLADQLQQCSNTTHISPCDNQNTRKVLIHNEPHVSGNGLRRIKRRQRNLKEDNGAQDSDSLVAQTSLHCSYCLGGKQDIDELDATRSLRNGCGIPWNWSRLHYRGKSFLDKAGRSLSVGVSDSRAARKAGPSSNIHNQKDAVSVAVDGLCSALQSDSDSLPFLNDDACASQESVDRPILIHDYSGELGIFSSNRNNKQDANVFCNARTVGNDKFRACHDGRHQSLMQKYMPKTFRDLVGQTLVVQALVNAVQRKRVSLIYVFYGSQGTGKSSCARIFAKSLNCQSFDRTKPCDDCSSCISYNKGKSRALVEIGPVGVLDCKTMVEVFGERKLNTFPSQYKVFIIDDCDKLHANSWSSISKIIDQQSQNVVFILVSTNLDNLPYIITSRCQKIFFSKLKVTDIIYKLRLIASKENLEIDKDALKLIASRSYGSLRSAEMTLDQLSLLGQRISLNLVQELVGLVSDEKLVDLLDLALSAHTVNTIKNLRDIMEAGVEPLSLISQLATIITDILAGTYVFTREKLCRSFFCRPILTKKKMEKLRTALNTLSESEKQLRVSNDKITWLTASMLQLASDQQYMFPNSSGDTSFIESLLPTNTNHIGNSSSNDIKENKGNEVNTSIIQEKTRRCREINRTDIVKKNTDSVDFERIWIDVLEQIQINTLKNFMHQEGKLVSVNFGVAPTVQLMFNTDTDKSKAEKFRAYILHAFESVLCIGVTLEIRSRSWKCPGLDVKTPYNAASTYSIGSSQIRKESDSNTEKFQKYKVVKGPAIAKHLPSDFHHGKTKSEVIEIREASPCVNQQTVEHGKKETEHGWEEEGSHHQSTMMPMSSRNDNTKPARCTSLVRSKVSLGHLLQKQAKDRAQRTGWSKHKASSISKKIEQENIRLEPKSKRFLCWNTTEYTTRKLQHLRTRTRTRRTRTGKTTKSNSNSLLKAASYGRCWCAKTPR</sequence>
<dbReference type="FunFam" id="1.10.8.60:FF:000013">
    <property type="entry name" value="DNA polymerase III subunit gamma/tau"/>
    <property type="match status" value="1"/>
</dbReference>
<dbReference type="InterPro" id="IPR054506">
    <property type="entry name" value="DnaA_N-like_STI"/>
</dbReference>
<dbReference type="Pfam" id="PF12169">
    <property type="entry name" value="DNA_pol3_gamma3"/>
    <property type="match status" value="1"/>
</dbReference>
<evidence type="ECO:0000313" key="10">
    <source>
        <dbReference type="Proteomes" id="UP000036987"/>
    </source>
</evidence>
<gene>
    <name evidence="9" type="ORF">ZOSMA_393G00030</name>
</gene>
<dbReference type="Proteomes" id="UP000036987">
    <property type="component" value="Unassembled WGS sequence"/>
</dbReference>
<keyword evidence="3" id="KW-0547">Nucleotide-binding</keyword>
<protein>
    <submittedName>
        <fullName evidence="9">Protein STICHEL-like 3</fullName>
    </submittedName>
</protein>
<dbReference type="GO" id="GO:0005524">
    <property type="term" value="F:ATP binding"/>
    <property type="evidence" value="ECO:0007669"/>
    <property type="project" value="UniProtKB-KW"/>
</dbReference>
<keyword evidence="4" id="KW-0862">Zinc</keyword>
<evidence type="ECO:0000256" key="1">
    <source>
        <dbReference type="ARBA" id="ARBA00006360"/>
    </source>
</evidence>
<organism evidence="9 10">
    <name type="scientific">Zostera marina</name>
    <name type="common">Eelgrass</name>
    <dbReference type="NCBI Taxonomy" id="29655"/>
    <lineage>
        <taxon>Eukaryota</taxon>
        <taxon>Viridiplantae</taxon>
        <taxon>Streptophyta</taxon>
        <taxon>Embryophyta</taxon>
        <taxon>Tracheophyta</taxon>
        <taxon>Spermatophyta</taxon>
        <taxon>Magnoliopsida</taxon>
        <taxon>Liliopsida</taxon>
        <taxon>Zosteraceae</taxon>
        <taxon>Zostera</taxon>
    </lineage>
</organism>
<keyword evidence="10" id="KW-1185">Reference proteome</keyword>
<feature type="region of interest" description="Disordered" evidence="6">
    <location>
        <begin position="1026"/>
        <end position="1045"/>
    </location>
</feature>
<evidence type="ECO:0000256" key="4">
    <source>
        <dbReference type="ARBA" id="ARBA00022833"/>
    </source>
</evidence>
<feature type="compositionally biased region" description="Polar residues" evidence="6">
    <location>
        <begin position="992"/>
        <end position="1003"/>
    </location>
</feature>
<comment type="caution">
    <text evidence="9">The sequence shown here is derived from an EMBL/GenBank/DDBJ whole genome shotgun (WGS) entry which is preliminary data.</text>
</comment>
<dbReference type="InterPro" id="IPR027417">
    <property type="entry name" value="P-loop_NTPase"/>
</dbReference>
<dbReference type="Pfam" id="PF13177">
    <property type="entry name" value="DNA_pol3_delta2"/>
    <property type="match status" value="1"/>
</dbReference>
<proteinExistence type="inferred from homology"/>
<keyword evidence="5" id="KW-0067">ATP-binding</keyword>
<dbReference type="AlphaFoldDB" id="A0A0K9P483"/>
<dbReference type="NCBIfam" id="TIGR02397">
    <property type="entry name" value="dnaX_nterm"/>
    <property type="match status" value="1"/>
</dbReference>
<accession>A0A0K9P483</accession>
<feature type="compositionally biased region" description="Basic and acidic residues" evidence="6">
    <location>
        <begin position="975"/>
        <end position="991"/>
    </location>
</feature>
<evidence type="ECO:0000256" key="5">
    <source>
        <dbReference type="ARBA" id="ARBA00022840"/>
    </source>
</evidence>
<dbReference type="PANTHER" id="PTHR11669:SF46">
    <property type="entry name" value="PROTEIN STICHEL-LIKE 3"/>
    <property type="match status" value="1"/>
</dbReference>
<evidence type="ECO:0000256" key="6">
    <source>
        <dbReference type="SAM" id="MobiDB-lite"/>
    </source>
</evidence>
<dbReference type="GO" id="GO:0005663">
    <property type="term" value="C:DNA replication factor C complex"/>
    <property type="evidence" value="ECO:0000318"/>
    <property type="project" value="GO_Central"/>
</dbReference>
<dbReference type="Gene3D" id="1.10.8.60">
    <property type="match status" value="1"/>
</dbReference>
<dbReference type="GO" id="GO:0009360">
    <property type="term" value="C:DNA polymerase III complex"/>
    <property type="evidence" value="ECO:0007669"/>
    <property type="project" value="InterPro"/>
</dbReference>